<organism evidence="2">
    <name type="scientific">marine metagenome</name>
    <dbReference type="NCBI Taxonomy" id="408172"/>
    <lineage>
        <taxon>unclassified sequences</taxon>
        <taxon>metagenomes</taxon>
        <taxon>ecological metagenomes</taxon>
    </lineage>
</organism>
<dbReference type="SUPFAM" id="SSF51556">
    <property type="entry name" value="Metallo-dependent hydrolases"/>
    <property type="match status" value="1"/>
</dbReference>
<dbReference type="PANTHER" id="PTHR42717">
    <property type="entry name" value="DIHYDROOROTASE-RELATED"/>
    <property type="match status" value="1"/>
</dbReference>
<reference evidence="2" key="1">
    <citation type="submission" date="2018-05" db="EMBL/GenBank/DDBJ databases">
        <authorList>
            <person name="Lanie J.A."/>
            <person name="Ng W.-L."/>
            <person name="Kazmierczak K.M."/>
            <person name="Andrzejewski T.M."/>
            <person name="Davidsen T.M."/>
            <person name="Wayne K.J."/>
            <person name="Tettelin H."/>
            <person name="Glass J.I."/>
            <person name="Rusch D."/>
            <person name="Podicherti R."/>
            <person name="Tsui H.-C.T."/>
            <person name="Winkler M.E."/>
        </authorList>
    </citation>
    <scope>NUCLEOTIDE SEQUENCE</scope>
</reference>
<feature type="domain" description="Amidohydrolase-related" evidence="1">
    <location>
        <begin position="350"/>
        <end position="436"/>
    </location>
</feature>
<accession>A0A381UL72</accession>
<dbReference type="InterPro" id="IPR011059">
    <property type="entry name" value="Metal-dep_hydrolase_composite"/>
</dbReference>
<dbReference type="AlphaFoldDB" id="A0A381UL72"/>
<evidence type="ECO:0000313" key="2">
    <source>
        <dbReference type="EMBL" id="SVA28879.1"/>
    </source>
</evidence>
<feature type="domain" description="Amidohydrolase-related" evidence="1">
    <location>
        <begin position="56"/>
        <end position="185"/>
    </location>
</feature>
<dbReference type="SUPFAM" id="SSF51338">
    <property type="entry name" value="Composite domain of metallo-dependent hydrolases"/>
    <property type="match status" value="1"/>
</dbReference>
<dbReference type="GO" id="GO:0016810">
    <property type="term" value="F:hydrolase activity, acting on carbon-nitrogen (but not peptide) bonds"/>
    <property type="evidence" value="ECO:0007669"/>
    <property type="project" value="InterPro"/>
</dbReference>
<dbReference type="EMBL" id="UINC01006660">
    <property type="protein sequence ID" value="SVA28879.1"/>
    <property type="molecule type" value="Genomic_DNA"/>
</dbReference>
<dbReference type="InterPro" id="IPR032466">
    <property type="entry name" value="Metal_Hydrolase"/>
</dbReference>
<dbReference type="Gene3D" id="3.20.20.140">
    <property type="entry name" value="Metal-dependent hydrolases"/>
    <property type="match status" value="2"/>
</dbReference>
<dbReference type="Pfam" id="PF01979">
    <property type="entry name" value="Amidohydro_1"/>
    <property type="match status" value="2"/>
</dbReference>
<name>A0A381UL72_9ZZZZ</name>
<dbReference type="Gene3D" id="2.30.40.10">
    <property type="entry name" value="Urease, subunit C, domain 1"/>
    <property type="match status" value="1"/>
</dbReference>
<proteinExistence type="predicted"/>
<dbReference type="GO" id="GO:0019213">
    <property type="term" value="F:deacetylase activity"/>
    <property type="evidence" value="ECO:0007669"/>
    <property type="project" value="InterPro"/>
</dbReference>
<dbReference type="InterPro" id="IPR006680">
    <property type="entry name" value="Amidohydro-rel"/>
</dbReference>
<gene>
    <name evidence="2" type="ORF">METZ01_LOCUS81733</name>
</gene>
<sequence length="474" mass="50338">MQKYDLVLKGSRVLDPANSYDSVSDIGIRSGLVESVSDRISESETDRSIDVSGLWAIPGQIDTHAHVAGMSRTVDPAIGYRMLARAGTTTVLDMGGTGDNLIDGLNRKGAGLNVAGLLALVPGLTIPSDSPSKGEIATTVSNALRQGCIGVKILGGYHPFSSESTADIVSECNKQNAYVAFHIGTKDSGSHLGGLREIPDIVGGGRLHVCHVNSYCRGVIERPEEECVEAIQIMKEMNGQLNTEVYHAIPNGTNGSCDREGNVIANVPRNCLQARNYPPTFDGMKAAILDGYASVIKQDGDEISYVKGSEALKLYESSKTRIGMSFPVNLPASAFSLTTAKNSDGEFIVDAVSTDGGSHPRNVAIQSTMSLVKFGAMSPLEMSKKLSWTPSRMLGLKNKGHFTEGADADITLIDPMSGEPMMSFVAGNAVMAKGKILGTGGNLLITPAAERKVEKSGIPFQLIDLEHSKLYKGF</sequence>
<evidence type="ECO:0000259" key="1">
    <source>
        <dbReference type="Pfam" id="PF01979"/>
    </source>
</evidence>
<protein>
    <recommendedName>
        <fullName evidence="1">Amidohydrolase-related domain-containing protein</fullName>
    </recommendedName>
</protein>
<dbReference type="InterPro" id="IPR020043">
    <property type="entry name" value="Deacetylase_Atu3266-like"/>
</dbReference>
<dbReference type="PANTHER" id="PTHR42717:SF1">
    <property type="entry name" value="IMIDAZOLONEPROPIONASE AND RELATED AMIDOHYDROLASES"/>
    <property type="match status" value="1"/>
</dbReference>